<dbReference type="SMART" id="SM00738">
    <property type="entry name" value="NGN"/>
    <property type="match status" value="1"/>
</dbReference>
<dbReference type="NCBIfam" id="NF006534">
    <property type="entry name" value="PRK09014.1"/>
    <property type="match status" value="1"/>
</dbReference>
<keyword evidence="1" id="KW-0889">Transcription antitermination</keyword>
<sequence length="168" mass="18867">MQHEGTAGNASWYVVHTRPKQEFRALEQLRNQGYECCLPTIQLEKAQRGKLASCTEPLFARYLFIRLDDRTSHWSPIRSTRGVSKMVAFGNRFATVRDDVVDALQKAPLAMQPMFVPGERVAITYGPLAGLEGIFQMKDGEARAMVLIEWMSQPQKLVLAIGTLQKAA</sequence>
<dbReference type="InterPro" id="IPR010215">
    <property type="entry name" value="Transcription_antiterm_RfaH"/>
</dbReference>
<proteinExistence type="predicted"/>
<dbReference type="Pfam" id="PF02357">
    <property type="entry name" value="NusG"/>
    <property type="match status" value="1"/>
</dbReference>
<keyword evidence="3" id="KW-0804">Transcription</keyword>
<keyword evidence="6" id="KW-1185">Reference proteome</keyword>
<dbReference type="SUPFAM" id="SSF50104">
    <property type="entry name" value="Translation proteins SH3-like domain"/>
    <property type="match status" value="1"/>
</dbReference>
<accession>A0ABU1BM45</accession>
<dbReference type="InterPro" id="IPR006645">
    <property type="entry name" value="NGN-like_dom"/>
</dbReference>
<dbReference type="EMBL" id="JAUYVH010000002">
    <property type="protein sequence ID" value="MDQ9169899.1"/>
    <property type="molecule type" value="Genomic_DNA"/>
</dbReference>
<dbReference type="InterPro" id="IPR036735">
    <property type="entry name" value="NGN_dom_sf"/>
</dbReference>
<evidence type="ECO:0000256" key="3">
    <source>
        <dbReference type="ARBA" id="ARBA00023163"/>
    </source>
</evidence>
<protein>
    <submittedName>
        <fullName evidence="5">Transcription/translation regulatory transformer protein RfaH</fullName>
    </submittedName>
</protein>
<dbReference type="RefSeq" id="WP_338435823.1">
    <property type="nucleotide sequence ID" value="NZ_JAUYVH010000002.1"/>
</dbReference>
<comment type="caution">
    <text evidence="5">The sequence shown here is derived from an EMBL/GenBank/DDBJ whole genome shotgun (WGS) entry which is preliminary data.</text>
</comment>
<dbReference type="Proteomes" id="UP001225596">
    <property type="component" value="Unassembled WGS sequence"/>
</dbReference>
<evidence type="ECO:0000259" key="4">
    <source>
        <dbReference type="SMART" id="SM00738"/>
    </source>
</evidence>
<dbReference type="CDD" id="cd09892">
    <property type="entry name" value="NGN_SP_RfaH"/>
    <property type="match status" value="1"/>
</dbReference>
<evidence type="ECO:0000256" key="2">
    <source>
        <dbReference type="ARBA" id="ARBA00023015"/>
    </source>
</evidence>
<organism evidence="5 6">
    <name type="scientific">Keguizhuia sedimenti</name>
    <dbReference type="NCBI Taxonomy" id="3064264"/>
    <lineage>
        <taxon>Bacteria</taxon>
        <taxon>Pseudomonadati</taxon>
        <taxon>Pseudomonadota</taxon>
        <taxon>Betaproteobacteria</taxon>
        <taxon>Burkholderiales</taxon>
        <taxon>Oxalobacteraceae</taxon>
        <taxon>Keguizhuia</taxon>
    </lineage>
</organism>
<feature type="domain" description="NusG-like N-terminal" evidence="4">
    <location>
        <begin position="9"/>
        <end position="108"/>
    </location>
</feature>
<dbReference type="NCBIfam" id="TIGR01955">
    <property type="entry name" value="RfaH"/>
    <property type="match status" value="1"/>
</dbReference>
<gene>
    <name evidence="5" type="primary">rfaH</name>
    <name evidence="5" type="ORF">Q8A64_05680</name>
</gene>
<dbReference type="InterPro" id="IPR008991">
    <property type="entry name" value="Translation_prot_SH3-like_sf"/>
</dbReference>
<dbReference type="SUPFAM" id="SSF82679">
    <property type="entry name" value="N-utilization substance G protein NusG, N-terminal domain"/>
    <property type="match status" value="1"/>
</dbReference>
<name>A0ABU1BM45_9BURK</name>
<dbReference type="Gene3D" id="3.30.70.940">
    <property type="entry name" value="NusG, N-terminal domain"/>
    <property type="match status" value="1"/>
</dbReference>
<evidence type="ECO:0000313" key="5">
    <source>
        <dbReference type="EMBL" id="MDQ9169899.1"/>
    </source>
</evidence>
<dbReference type="InterPro" id="IPR043425">
    <property type="entry name" value="NusG-like"/>
</dbReference>
<dbReference type="PANTHER" id="PTHR30265:SF7">
    <property type="entry name" value="TRANSCRIPTION ANTITERMINATION PROTEIN RFAH"/>
    <property type="match status" value="1"/>
</dbReference>
<evidence type="ECO:0000256" key="1">
    <source>
        <dbReference type="ARBA" id="ARBA00022814"/>
    </source>
</evidence>
<reference evidence="5 6" key="1">
    <citation type="submission" date="2023-08" db="EMBL/GenBank/DDBJ databases">
        <title>Oxalobacteraceae gen .nov., isolated from river sludge outside the plant.</title>
        <authorList>
            <person name="Zhao S.Y."/>
        </authorList>
    </citation>
    <scope>NUCLEOTIDE SEQUENCE [LARGE SCALE GENOMIC DNA]</scope>
    <source>
        <strain evidence="5 6">R-40</strain>
    </source>
</reference>
<evidence type="ECO:0000313" key="6">
    <source>
        <dbReference type="Proteomes" id="UP001225596"/>
    </source>
</evidence>
<dbReference type="PANTHER" id="PTHR30265">
    <property type="entry name" value="RHO-INTERACTING TRANSCRIPTION TERMINATION FACTOR NUSG"/>
    <property type="match status" value="1"/>
</dbReference>
<keyword evidence="2" id="KW-0805">Transcription regulation</keyword>